<dbReference type="GO" id="GO:0022857">
    <property type="term" value="F:transmembrane transporter activity"/>
    <property type="evidence" value="ECO:0007669"/>
    <property type="project" value="InterPro"/>
</dbReference>
<dbReference type="AlphaFoldDB" id="A0A150M405"/>
<evidence type="ECO:0000256" key="5">
    <source>
        <dbReference type="ARBA" id="ARBA00022692"/>
    </source>
</evidence>
<protein>
    <recommendedName>
        <fullName evidence="10">ABC transmembrane type-1 domain-containing protein</fullName>
    </recommendedName>
</protein>
<keyword evidence="4" id="KW-1003">Cell membrane</keyword>
<evidence type="ECO:0000256" key="4">
    <source>
        <dbReference type="ARBA" id="ARBA00022475"/>
    </source>
</evidence>
<keyword evidence="3 9" id="KW-0813">Transport</keyword>
<dbReference type="Gene3D" id="1.10.3720.10">
    <property type="entry name" value="MetI-like"/>
    <property type="match status" value="1"/>
</dbReference>
<evidence type="ECO:0000259" key="10">
    <source>
        <dbReference type="PROSITE" id="PS50928"/>
    </source>
</evidence>
<dbReference type="PATRIC" id="fig|301148.3.peg.3589"/>
<dbReference type="InterPro" id="IPR043429">
    <property type="entry name" value="ArtM/GltK/GlnP/TcyL/YhdX-like"/>
</dbReference>
<dbReference type="PANTHER" id="PTHR30614:SF20">
    <property type="entry name" value="GLUTAMINE TRANSPORT SYSTEM PERMEASE PROTEIN GLNP"/>
    <property type="match status" value="1"/>
</dbReference>
<dbReference type="FunFam" id="1.10.3720.10:FF:000033">
    <property type="entry name" value="Polar amino acid ABC transporter permease"/>
    <property type="match status" value="1"/>
</dbReference>
<feature type="transmembrane region" description="Helical" evidence="9">
    <location>
        <begin position="95"/>
        <end position="112"/>
    </location>
</feature>
<evidence type="ECO:0000313" key="11">
    <source>
        <dbReference type="EMBL" id="KYD19258.1"/>
    </source>
</evidence>
<evidence type="ECO:0000256" key="6">
    <source>
        <dbReference type="ARBA" id="ARBA00022970"/>
    </source>
</evidence>
<dbReference type="GO" id="GO:0006865">
    <property type="term" value="P:amino acid transport"/>
    <property type="evidence" value="ECO:0007669"/>
    <property type="project" value="UniProtKB-KW"/>
</dbReference>
<dbReference type="InterPro" id="IPR000515">
    <property type="entry name" value="MetI-like"/>
</dbReference>
<organism evidence="11 12">
    <name type="scientific">Caldibacillus debilis</name>
    <dbReference type="NCBI Taxonomy" id="301148"/>
    <lineage>
        <taxon>Bacteria</taxon>
        <taxon>Bacillati</taxon>
        <taxon>Bacillota</taxon>
        <taxon>Bacilli</taxon>
        <taxon>Bacillales</taxon>
        <taxon>Bacillaceae</taxon>
        <taxon>Caldibacillus</taxon>
    </lineage>
</organism>
<keyword evidence="5 9" id="KW-0812">Transmembrane</keyword>
<feature type="transmembrane region" description="Helical" evidence="9">
    <location>
        <begin position="223"/>
        <end position="242"/>
    </location>
</feature>
<gene>
    <name evidence="11" type="ORF">B4135_2182</name>
</gene>
<name>A0A150M405_9BACI</name>
<dbReference type="Proteomes" id="UP000075683">
    <property type="component" value="Unassembled WGS sequence"/>
</dbReference>
<evidence type="ECO:0000256" key="7">
    <source>
        <dbReference type="ARBA" id="ARBA00022989"/>
    </source>
</evidence>
<dbReference type="EMBL" id="LQYT01000043">
    <property type="protein sequence ID" value="KYD19258.1"/>
    <property type="molecule type" value="Genomic_DNA"/>
</dbReference>
<evidence type="ECO:0000256" key="2">
    <source>
        <dbReference type="ARBA" id="ARBA00010072"/>
    </source>
</evidence>
<evidence type="ECO:0000256" key="8">
    <source>
        <dbReference type="ARBA" id="ARBA00023136"/>
    </source>
</evidence>
<dbReference type="PANTHER" id="PTHR30614">
    <property type="entry name" value="MEMBRANE COMPONENT OF AMINO ACID ABC TRANSPORTER"/>
    <property type="match status" value="1"/>
</dbReference>
<reference evidence="11 12" key="1">
    <citation type="submission" date="2016-01" db="EMBL/GenBank/DDBJ databases">
        <title>Draft Genome Sequences of Seven Thermophilic Sporeformers Isolated from Foods.</title>
        <authorList>
            <person name="Berendsen E.M."/>
            <person name="Wells-Bennik M.H."/>
            <person name="Krawcyk A.O."/>
            <person name="De Jong A."/>
            <person name="Holsappel S."/>
            <person name="Eijlander R.T."/>
            <person name="Kuipers O.P."/>
        </authorList>
    </citation>
    <scope>NUCLEOTIDE SEQUENCE [LARGE SCALE GENOMIC DNA]</scope>
    <source>
        <strain evidence="11 12">B4135</strain>
    </source>
</reference>
<feature type="domain" description="ABC transmembrane type-1" evidence="10">
    <location>
        <begin position="53"/>
        <end position="242"/>
    </location>
</feature>
<dbReference type="CDD" id="cd06261">
    <property type="entry name" value="TM_PBP2"/>
    <property type="match status" value="1"/>
</dbReference>
<evidence type="ECO:0000256" key="3">
    <source>
        <dbReference type="ARBA" id="ARBA00022448"/>
    </source>
</evidence>
<sequence length="255" mass="28274">MPEKIGGSCLRQGKGKPPISCFLRELIAGKEVLIMNVDFSKLEPYVPFILTGIWTTLKFVFVSALIGLLLGTVLALMKISKSRLLKAFADGYTSIFRGTPLILQLIIIYYGVPQLTGYDMPEFLAAIAAFGLNSAAYVSEIIRAGIMAVDKGQREAAQALGVPYRPMMLDIILPQAVKNILPALMNEFITLTKESAIVSTIGYLDLMRRAQIVGANLYRNFEALLFVGLIYWVMVFIMTSIGRRVERRLRQSDIG</sequence>
<evidence type="ECO:0000256" key="1">
    <source>
        <dbReference type="ARBA" id="ARBA00004651"/>
    </source>
</evidence>
<dbReference type="Pfam" id="PF00528">
    <property type="entry name" value="BPD_transp_1"/>
    <property type="match status" value="1"/>
</dbReference>
<keyword evidence="7 9" id="KW-1133">Transmembrane helix</keyword>
<dbReference type="InterPro" id="IPR035906">
    <property type="entry name" value="MetI-like_sf"/>
</dbReference>
<keyword evidence="8 9" id="KW-0472">Membrane</keyword>
<dbReference type="PROSITE" id="PS50928">
    <property type="entry name" value="ABC_TM1"/>
    <property type="match status" value="1"/>
</dbReference>
<dbReference type="NCBIfam" id="TIGR01726">
    <property type="entry name" value="HEQRo_perm_3TM"/>
    <property type="match status" value="1"/>
</dbReference>
<dbReference type="GO" id="GO:0043190">
    <property type="term" value="C:ATP-binding cassette (ABC) transporter complex"/>
    <property type="evidence" value="ECO:0007669"/>
    <property type="project" value="InterPro"/>
</dbReference>
<accession>A0A150M405</accession>
<dbReference type="STRING" id="301148.B4135_2182"/>
<dbReference type="SUPFAM" id="SSF161098">
    <property type="entry name" value="MetI-like"/>
    <property type="match status" value="1"/>
</dbReference>
<comment type="caution">
    <text evidence="11">The sequence shown here is derived from an EMBL/GenBank/DDBJ whole genome shotgun (WGS) entry which is preliminary data.</text>
</comment>
<comment type="subcellular location">
    <subcellularLocation>
        <location evidence="1 9">Cell membrane</location>
        <topology evidence="1 9">Multi-pass membrane protein</topology>
    </subcellularLocation>
</comment>
<comment type="similarity">
    <text evidence="2">Belongs to the binding-protein-dependent transport system permease family. HisMQ subfamily.</text>
</comment>
<evidence type="ECO:0000313" key="12">
    <source>
        <dbReference type="Proteomes" id="UP000075683"/>
    </source>
</evidence>
<dbReference type="InterPro" id="IPR010065">
    <property type="entry name" value="AA_ABC_transptr_permease_3TM"/>
</dbReference>
<feature type="transmembrane region" description="Helical" evidence="9">
    <location>
        <begin position="45"/>
        <end position="74"/>
    </location>
</feature>
<keyword evidence="6" id="KW-0029">Amino-acid transport</keyword>
<proteinExistence type="inferred from homology"/>
<evidence type="ECO:0000256" key="9">
    <source>
        <dbReference type="RuleBase" id="RU363032"/>
    </source>
</evidence>